<dbReference type="EMBL" id="BJYF01000001">
    <property type="protein sequence ID" value="GEN58150.1"/>
    <property type="molecule type" value="Genomic_DNA"/>
</dbReference>
<dbReference type="OrthoDB" id="8482270at2"/>
<keyword evidence="2" id="KW-1185">Reference proteome</keyword>
<dbReference type="Proteomes" id="UP000321635">
    <property type="component" value="Unassembled WGS sequence"/>
</dbReference>
<evidence type="ECO:0000313" key="1">
    <source>
        <dbReference type="EMBL" id="GEN58150.1"/>
    </source>
</evidence>
<protein>
    <submittedName>
        <fullName evidence="1">Uncharacterized protein</fullName>
    </submittedName>
</protein>
<gene>
    <name evidence="1" type="ORF">ANI02nite_00340</name>
</gene>
<name>A0A511X5F8_9PROT</name>
<accession>A0A511X5F8</accession>
<sequence length="120" mass="13612">MKSKQVKISRDKDGKITLALGREQTTLTADNLVEISELCIQMRSHIKPSMVEDIVATGHGLSDNTGMKWRLVRNESKDGIEMQIGHPGFGWFAMHLSPEQSDNFLQQYMKLLNDPRQKAN</sequence>
<evidence type="ECO:0000313" key="2">
    <source>
        <dbReference type="Proteomes" id="UP000321635"/>
    </source>
</evidence>
<reference evidence="1 2" key="1">
    <citation type="submission" date="2019-07" db="EMBL/GenBank/DDBJ databases">
        <title>Whole genome shotgun sequence of Acetobacter nitrogenifigens NBRC 105050.</title>
        <authorList>
            <person name="Hosoyama A."/>
            <person name="Uohara A."/>
            <person name="Ohji S."/>
            <person name="Ichikawa N."/>
        </authorList>
    </citation>
    <scope>NUCLEOTIDE SEQUENCE [LARGE SCALE GENOMIC DNA]</scope>
    <source>
        <strain evidence="1 2">NBRC 105050</strain>
    </source>
</reference>
<dbReference type="AlphaFoldDB" id="A0A511X5F8"/>
<organism evidence="1 2">
    <name type="scientific">Acetobacter nitrogenifigens DSM 23921 = NBRC 105050</name>
    <dbReference type="NCBI Taxonomy" id="1120919"/>
    <lineage>
        <taxon>Bacteria</taxon>
        <taxon>Pseudomonadati</taxon>
        <taxon>Pseudomonadota</taxon>
        <taxon>Alphaproteobacteria</taxon>
        <taxon>Acetobacterales</taxon>
        <taxon>Acetobacteraceae</taxon>
        <taxon>Acetobacter</taxon>
    </lineage>
</organism>
<dbReference type="RefSeq" id="WP_146882046.1">
    <property type="nucleotide sequence ID" value="NZ_AUBI01000001.1"/>
</dbReference>
<proteinExistence type="predicted"/>
<comment type="caution">
    <text evidence="1">The sequence shown here is derived from an EMBL/GenBank/DDBJ whole genome shotgun (WGS) entry which is preliminary data.</text>
</comment>